<dbReference type="InterPro" id="IPR002876">
    <property type="entry name" value="Transcrip_reg_TACO1-like"/>
</dbReference>
<protein>
    <recommendedName>
        <fullName evidence="6">Probable transcriptional regulatory protein SAMN02746089_00314</fullName>
    </recommendedName>
</protein>
<evidence type="ECO:0000259" key="7">
    <source>
        <dbReference type="Pfam" id="PF01709"/>
    </source>
</evidence>
<evidence type="ECO:0000313" key="10">
    <source>
        <dbReference type="Proteomes" id="UP000184088"/>
    </source>
</evidence>
<feature type="domain" description="TACO1/YebC-like N-terminal" evidence="8">
    <location>
        <begin position="5"/>
        <end position="76"/>
    </location>
</feature>
<dbReference type="AlphaFoldDB" id="A0A1M4TVW7"/>
<comment type="subcellular location">
    <subcellularLocation>
        <location evidence="6">Cytoplasm</location>
    </subcellularLocation>
</comment>
<dbReference type="PANTHER" id="PTHR12532:SF6">
    <property type="entry name" value="TRANSCRIPTIONAL REGULATORY PROTEIN YEBC-RELATED"/>
    <property type="match status" value="1"/>
</dbReference>
<dbReference type="InterPro" id="IPR017856">
    <property type="entry name" value="Integrase-like_N"/>
</dbReference>
<evidence type="ECO:0000256" key="2">
    <source>
        <dbReference type="ARBA" id="ARBA00022490"/>
    </source>
</evidence>
<keyword evidence="2 6" id="KW-0963">Cytoplasm</keyword>
<dbReference type="NCBIfam" id="NF001030">
    <property type="entry name" value="PRK00110.1"/>
    <property type="match status" value="1"/>
</dbReference>
<evidence type="ECO:0000313" key="9">
    <source>
        <dbReference type="EMBL" id="SHE48566.1"/>
    </source>
</evidence>
<dbReference type="OrthoDB" id="9781053at2"/>
<dbReference type="FunFam" id="3.30.70.980:FF:000002">
    <property type="entry name" value="Probable transcriptional regulatory protein YebC"/>
    <property type="match status" value="1"/>
</dbReference>
<dbReference type="FunFam" id="1.10.10.200:FF:000002">
    <property type="entry name" value="Probable transcriptional regulatory protein CLM62_37755"/>
    <property type="match status" value="1"/>
</dbReference>
<organism evidence="9 10">
    <name type="scientific">Caldanaerobius fijiensis DSM 17918</name>
    <dbReference type="NCBI Taxonomy" id="1121256"/>
    <lineage>
        <taxon>Bacteria</taxon>
        <taxon>Bacillati</taxon>
        <taxon>Bacillota</taxon>
        <taxon>Clostridia</taxon>
        <taxon>Thermoanaerobacterales</taxon>
        <taxon>Thermoanaerobacteraceae</taxon>
        <taxon>Caldanaerobius</taxon>
    </lineage>
</organism>
<dbReference type="EMBL" id="FQVH01000002">
    <property type="protein sequence ID" value="SHE48566.1"/>
    <property type="molecule type" value="Genomic_DNA"/>
</dbReference>
<dbReference type="Gene3D" id="3.30.70.980">
    <property type="match status" value="2"/>
</dbReference>
<dbReference type="NCBIfam" id="NF009044">
    <property type="entry name" value="PRK12378.1"/>
    <property type="match status" value="1"/>
</dbReference>
<proteinExistence type="inferred from homology"/>
<dbReference type="InterPro" id="IPR029072">
    <property type="entry name" value="YebC-like"/>
</dbReference>
<comment type="similarity">
    <text evidence="1 6">Belongs to the TACO1 family.</text>
</comment>
<dbReference type="PANTHER" id="PTHR12532">
    <property type="entry name" value="TRANSLATIONAL ACTIVATOR OF CYTOCHROME C OXIDASE 1"/>
    <property type="match status" value="1"/>
</dbReference>
<name>A0A1M4TVW7_9THEO</name>
<evidence type="ECO:0000256" key="1">
    <source>
        <dbReference type="ARBA" id="ARBA00008724"/>
    </source>
</evidence>
<dbReference type="RefSeq" id="WP_073341339.1">
    <property type="nucleotide sequence ID" value="NZ_FQVH01000002.1"/>
</dbReference>
<dbReference type="InterPro" id="IPR049083">
    <property type="entry name" value="TACO1_YebC_N"/>
</dbReference>
<evidence type="ECO:0000256" key="4">
    <source>
        <dbReference type="ARBA" id="ARBA00023125"/>
    </source>
</evidence>
<keyword evidence="5 6" id="KW-0804">Transcription</keyword>
<dbReference type="Pfam" id="PF01709">
    <property type="entry name" value="Transcrip_reg"/>
    <property type="match status" value="1"/>
</dbReference>
<evidence type="ECO:0000256" key="5">
    <source>
        <dbReference type="ARBA" id="ARBA00023163"/>
    </source>
</evidence>
<dbReference type="GO" id="GO:0006355">
    <property type="term" value="P:regulation of DNA-templated transcription"/>
    <property type="evidence" value="ECO:0007669"/>
    <property type="project" value="UniProtKB-UniRule"/>
</dbReference>
<dbReference type="GO" id="GO:0003677">
    <property type="term" value="F:DNA binding"/>
    <property type="evidence" value="ECO:0007669"/>
    <property type="project" value="UniProtKB-UniRule"/>
</dbReference>
<dbReference type="Proteomes" id="UP000184088">
    <property type="component" value="Unassembled WGS sequence"/>
</dbReference>
<reference evidence="9 10" key="1">
    <citation type="submission" date="2016-11" db="EMBL/GenBank/DDBJ databases">
        <authorList>
            <person name="Jaros S."/>
            <person name="Januszkiewicz K."/>
            <person name="Wedrychowicz H."/>
        </authorList>
    </citation>
    <scope>NUCLEOTIDE SEQUENCE [LARGE SCALE GENOMIC DNA]</scope>
    <source>
        <strain evidence="9 10">DSM 17918</strain>
    </source>
</reference>
<dbReference type="NCBIfam" id="TIGR01033">
    <property type="entry name" value="YebC/PmpR family DNA-binding transcriptional regulator"/>
    <property type="match status" value="1"/>
</dbReference>
<dbReference type="Pfam" id="PF20772">
    <property type="entry name" value="TACO1_YebC_N"/>
    <property type="match status" value="1"/>
</dbReference>
<gene>
    <name evidence="9" type="ORF">SAMN02746089_00314</name>
</gene>
<dbReference type="STRING" id="1121256.SAMN02746089_00314"/>
<dbReference type="Gene3D" id="1.10.10.200">
    <property type="match status" value="1"/>
</dbReference>
<accession>A0A1M4TVW7</accession>
<dbReference type="SUPFAM" id="SSF75625">
    <property type="entry name" value="YebC-like"/>
    <property type="match status" value="1"/>
</dbReference>
<keyword evidence="10" id="KW-1185">Reference proteome</keyword>
<sequence>MSGHSKWANIKHKKEKTDAQKGKLFTKLTKEIIMAAKEGGGDPNANSKLRDAIAKAKAANMPSENITRAIKRGTGELEGVSYESITYEGYGPGGVAIIVEALTDNRNRTAGEMRHLFDRGGGSLGAAGCVSWMFERKGVISIEKSNDIDSDELMLKAIDAGAEDFSVEDEDYEIITDPSALYQVKEALEQSGYNITSAEISLIPQNTVKLEGEQAIKALKLIETLDDHDDVQNVYHNLEITDEMEIE</sequence>
<dbReference type="InterPro" id="IPR048300">
    <property type="entry name" value="TACO1_YebC-like_2nd/3rd_dom"/>
</dbReference>
<dbReference type="HAMAP" id="MF_00693">
    <property type="entry name" value="Transcrip_reg_TACO1"/>
    <property type="match status" value="1"/>
</dbReference>
<evidence type="ECO:0000256" key="3">
    <source>
        <dbReference type="ARBA" id="ARBA00023015"/>
    </source>
</evidence>
<keyword evidence="3 6" id="KW-0805">Transcription regulation</keyword>
<evidence type="ECO:0000256" key="6">
    <source>
        <dbReference type="HAMAP-Rule" id="MF_00693"/>
    </source>
</evidence>
<feature type="domain" description="TACO1/YebC-like second and third" evidence="7">
    <location>
        <begin position="82"/>
        <end position="238"/>
    </location>
</feature>
<dbReference type="InterPro" id="IPR026564">
    <property type="entry name" value="Transcrip_reg_TACO1-like_dom3"/>
</dbReference>
<evidence type="ECO:0000259" key="8">
    <source>
        <dbReference type="Pfam" id="PF20772"/>
    </source>
</evidence>
<keyword evidence="4 6" id="KW-0238">DNA-binding</keyword>
<dbReference type="GO" id="GO:0005829">
    <property type="term" value="C:cytosol"/>
    <property type="evidence" value="ECO:0007669"/>
    <property type="project" value="TreeGrafter"/>
</dbReference>